<feature type="region of interest" description="Disordered" evidence="1">
    <location>
        <begin position="30"/>
        <end position="49"/>
    </location>
</feature>
<feature type="compositionally biased region" description="Basic and acidic residues" evidence="1">
    <location>
        <begin position="260"/>
        <end position="282"/>
    </location>
</feature>
<dbReference type="RefSeq" id="WP_162668617.1">
    <property type="nucleotide sequence ID" value="NZ_LR593886.1"/>
</dbReference>
<evidence type="ECO:0008006" key="4">
    <source>
        <dbReference type="Google" id="ProtNLM"/>
    </source>
</evidence>
<name>A0A6P2D3K8_9BACT</name>
<evidence type="ECO:0000313" key="2">
    <source>
        <dbReference type="EMBL" id="VTR93980.1"/>
    </source>
</evidence>
<dbReference type="AlphaFoldDB" id="A0A6P2D3K8"/>
<proteinExistence type="predicted"/>
<dbReference type="Proteomes" id="UP000464178">
    <property type="component" value="Chromosome"/>
</dbReference>
<organism evidence="2 3">
    <name type="scientific">Gemmata massiliana</name>
    <dbReference type="NCBI Taxonomy" id="1210884"/>
    <lineage>
        <taxon>Bacteria</taxon>
        <taxon>Pseudomonadati</taxon>
        <taxon>Planctomycetota</taxon>
        <taxon>Planctomycetia</taxon>
        <taxon>Gemmatales</taxon>
        <taxon>Gemmataceae</taxon>
        <taxon>Gemmata</taxon>
    </lineage>
</organism>
<keyword evidence="3" id="KW-1185">Reference proteome</keyword>
<protein>
    <recommendedName>
        <fullName evidence="4">Lipoprotein</fullName>
    </recommendedName>
</protein>
<dbReference type="PROSITE" id="PS51257">
    <property type="entry name" value="PROKAR_LIPOPROTEIN"/>
    <property type="match status" value="1"/>
</dbReference>
<accession>A0A6P2D3K8</accession>
<gene>
    <name evidence="2" type="ORF">SOIL9_37340</name>
</gene>
<dbReference type="KEGG" id="gms:SOIL9_37340"/>
<reference evidence="2 3" key="1">
    <citation type="submission" date="2019-05" db="EMBL/GenBank/DDBJ databases">
        <authorList>
            <consortium name="Science for Life Laboratories"/>
        </authorList>
    </citation>
    <scope>NUCLEOTIDE SEQUENCE [LARGE SCALE GENOMIC DNA]</scope>
    <source>
        <strain evidence="2">Soil9</strain>
    </source>
</reference>
<evidence type="ECO:0000256" key="1">
    <source>
        <dbReference type="SAM" id="MobiDB-lite"/>
    </source>
</evidence>
<dbReference type="EMBL" id="LR593886">
    <property type="protein sequence ID" value="VTR93980.1"/>
    <property type="molecule type" value="Genomic_DNA"/>
</dbReference>
<feature type="region of interest" description="Disordered" evidence="1">
    <location>
        <begin position="260"/>
        <end position="291"/>
    </location>
</feature>
<sequence>MRTHGRGYGWRGAAVLFVATVSGCATQTDATSVKTRRPGEALRAASAPVPPTQEIEILDPNVDPTGKPTVRTAAFVPPGSNPTCAVLPASAPQQQIDVPPTVLVHKFYYTGNRTFQGPMLTGGPVIVSANHPKTLERVYVPVMLPPGAPRVTYTNDTIRYDFGPQSVTLVFGHCGNPRVRYSQSTNAGETAHKKIAATKAETRSFVQRTGIPEGMQRFKEGTKSTCGAIADRINDVGHTTADVFRNATDLIPGAQLLKSTPEDKAVREQERLQRAAESRPTLDETFVPRAP</sequence>
<evidence type="ECO:0000313" key="3">
    <source>
        <dbReference type="Proteomes" id="UP000464178"/>
    </source>
</evidence>